<reference evidence="2 3" key="1">
    <citation type="journal article" date="2011" name="PLoS Pathog.">
        <title>Endophytic Life Strategies Decoded by Genome and Transcriptome Analyses of the Mutualistic Root Symbiont Piriformospora indica.</title>
        <authorList>
            <person name="Zuccaro A."/>
            <person name="Lahrmann U."/>
            <person name="Guldener U."/>
            <person name="Langen G."/>
            <person name="Pfiffi S."/>
            <person name="Biedenkopf D."/>
            <person name="Wong P."/>
            <person name="Samans B."/>
            <person name="Grimm C."/>
            <person name="Basiewicz M."/>
            <person name="Murat C."/>
            <person name="Martin F."/>
            <person name="Kogel K.H."/>
        </authorList>
    </citation>
    <scope>NUCLEOTIDE SEQUENCE [LARGE SCALE GENOMIC DNA]</scope>
    <source>
        <strain evidence="2 3">DSM 11827</strain>
    </source>
</reference>
<protein>
    <submittedName>
        <fullName evidence="2">Uncharacterized protein</fullName>
    </submittedName>
</protein>
<proteinExistence type="predicted"/>
<dbReference type="OrthoDB" id="3178041at2759"/>
<keyword evidence="1" id="KW-1133">Transmembrane helix</keyword>
<organism evidence="2 3">
    <name type="scientific">Serendipita indica (strain DSM 11827)</name>
    <name type="common">Root endophyte fungus</name>
    <name type="synonym">Piriformospora indica</name>
    <dbReference type="NCBI Taxonomy" id="1109443"/>
    <lineage>
        <taxon>Eukaryota</taxon>
        <taxon>Fungi</taxon>
        <taxon>Dikarya</taxon>
        <taxon>Basidiomycota</taxon>
        <taxon>Agaricomycotina</taxon>
        <taxon>Agaricomycetes</taxon>
        <taxon>Sebacinales</taxon>
        <taxon>Serendipitaceae</taxon>
        <taxon>Serendipita</taxon>
    </lineage>
</organism>
<accession>G4TIU6</accession>
<evidence type="ECO:0000313" key="2">
    <source>
        <dbReference type="EMBL" id="CCA71246.1"/>
    </source>
</evidence>
<keyword evidence="1" id="KW-0812">Transmembrane</keyword>
<feature type="transmembrane region" description="Helical" evidence="1">
    <location>
        <begin position="271"/>
        <end position="299"/>
    </location>
</feature>
<feature type="transmembrane region" description="Helical" evidence="1">
    <location>
        <begin position="102"/>
        <end position="123"/>
    </location>
</feature>
<dbReference type="AlphaFoldDB" id="G4TIU6"/>
<dbReference type="EMBL" id="CAFZ01000111">
    <property type="protein sequence ID" value="CCA71246.1"/>
    <property type="molecule type" value="Genomic_DNA"/>
</dbReference>
<gene>
    <name evidence="2" type="ORF">PIIN_05184</name>
</gene>
<dbReference type="InParanoid" id="G4TIU6"/>
<sequence>MNPLDTQGIDFVGGAKALVPQDLRPASVKEIWAEPLLSTREFFRVLGTMAIFLSFGVFLYYSFYIAFIVTSVESFQRTTRAPARPRLAGSYRRITLHMLHTIGLKHFITGAWTFLWTAVLAFVGRTAMPVSTDNAIIQSLGGPSIISGLLLEPLNILFTHKILTASSFSPFDTLIRLLPAMDFYVNLAYIVGIRIAFHILQTRLLVSDRSQHYANPFLTFSTFIVLFLFRIAMVTNTHARLLAPEVTTTIHVQRLGGFQVGRQLWHLVLRMIYMIKLLTVCSILAILHFVSFMAALVYASGHGDKIMKILTASGQKMASDGPLRMLQDPELDHDHRH</sequence>
<keyword evidence="1" id="KW-0472">Membrane</keyword>
<name>G4TIU6_SERID</name>
<evidence type="ECO:0000256" key="1">
    <source>
        <dbReference type="SAM" id="Phobius"/>
    </source>
</evidence>
<feature type="transmembrane region" description="Helical" evidence="1">
    <location>
        <begin position="45"/>
        <end position="70"/>
    </location>
</feature>
<dbReference type="HOGENOM" id="CLU_783389_0_0_1"/>
<dbReference type="Proteomes" id="UP000007148">
    <property type="component" value="Unassembled WGS sequence"/>
</dbReference>
<feature type="transmembrane region" description="Helical" evidence="1">
    <location>
        <begin position="183"/>
        <end position="201"/>
    </location>
</feature>
<feature type="transmembrane region" description="Helical" evidence="1">
    <location>
        <begin position="213"/>
        <end position="233"/>
    </location>
</feature>
<evidence type="ECO:0000313" key="3">
    <source>
        <dbReference type="Proteomes" id="UP000007148"/>
    </source>
</evidence>
<keyword evidence="3" id="KW-1185">Reference proteome</keyword>
<comment type="caution">
    <text evidence="2">The sequence shown here is derived from an EMBL/GenBank/DDBJ whole genome shotgun (WGS) entry which is preliminary data.</text>
</comment>